<evidence type="ECO:0000256" key="1">
    <source>
        <dbReference type="ARBA" id="ARBA00008323"/>
    </source>
</evidence>
<dbReference type="Gene3D" id="1.10.150.110">
    <property type="entry name" value="DNA polymerase beta, N-terminal domain-like"/>
    <property type="match status" value="1"/>
</dbReference>
<dbReference type="CDD" id="cd00141">
    <property type="entry name" value="NT_POLXc"/>
    <property type="match status" value="1"/>
</dbReference>
<evidence type="ECO:0000313" key="4">
    <source>
        <dbReference type="Proteomes" id="UP001164746"/>
    </source>
</evidence>
<dbReference type="EMBL" id="CP111013">
    <property type="protein sequence ID" value="WAQ97133.1"/>
    <property type="molecule type" value="Genomic_DNA"/>
</dbReference>
<sequence>MHKYNVYRKAAGVLAKHPTKIKSGTEAKALDGIGLQIGKKIDEFIQTGQLQKLEKIRASDTNVAINELVKVTGIGPAAAQKFVQDGICTIEEKNSQRRNAGEIAYNGIAEVDKEYTAQVCGSFRRGAKTSGDIDILLTHPTFTSTSKKNPDILKRVVTKLEEISFVTDRLSLGDSKFMGVCKLEDTDTVKHDYRRIDIRLIPKDQYYCVPGEPLPVTCEEDIFDYLDMPFKKPSERNL</sequence>
<dbReference type="SUPFAM" id="SSF81301">
    <property type="entry name" value="Nucleotidyltransferase"/>
    <property type="match status" value="1"/>
</dbReference>
<dbReference type="Gene3D" id="3.30.460.10">
    <property type="entry name" value="Beta Polymerase, domain 2"/>
    <property type="match status" value="1"/>
</dbReference>
<proteinExistence type="inferred from homology"/>
<dbReference type="Pfam" id="PF14716">
    <property type="entry name" value="HHH_8"/>
    <property type="match status" value="1"/>
</dbReference>
<dbReference type="PROSITE" id="PS00522">
    <property type="entry name" value="DNA_POLYMERASE_X"/>
    <property type="match status" value="1"/>
</dbReference>
<dbReference type="InterPro" id="IPR043519">
    <property type="entry name" value="NT_sf"/>
</dbReference>
<reference evidence="3" key="1">
    <citation type="submission" date="2022-11" db="EMBL/GenBank/DDBJ databases">
        <title>Centuries of genome instability and evolution in soft-shell clam transmissible cancer (bioRxiv).</title>
        <authorList>
            <person name="Hart S.F.M."/>
            <person name="Yonemitsu M.A."/>
            <person name="Giersch R.M."/>
            <person name="Beal B.F."/>
            <person name="Arriagada G."/>
            <person name="Davis B.W."/>
            <person name="Ostrander E.A."/>
            <person name="Goff S.P."/>
            <person name="Metzger M.J."/>
        </authorList>
    </citation>
    <scope>NUCLEOTIDE SEQUENCE</scope>
    <source>
        <strain evidence="3">MELC-2E11</strain>
        <tissue evidence="3">Siphon/mantle</tissue>
    </source>
</reference>
<dbReference type="SUPFAM" id="SSF81585">
    <property type="entry name" value="PsbU/PolX domain-like"/>
    <property type="match status" value="1"/>
</dbReference>
<dbReference type="Gene3D" id="1.10.150.20">
    <property type="entry name" value="5' to 3' exonuclease, C-terminal subdomain"/>
    <property type="match status" value="1"/>
</dbReference>
<dbReference type="PANTHER" id="PTHR11276:SF42">
    <property type="entry name" value="DNA POLYMERASE BETA"/>
    <property type="match status" value="1"/>
</dbReference>
<dbReference type="InterPro" id="IPR028207">
    <property type="entry name" value="DNA_pol_B_palm_palm"/>
</dbReference>
<dbReference type="Pfam" id="PF14792">
    <property type="entry name" value="DNA_pol_B_palm"/>
    <property type="match status" value="1"/>
</dbReference>
<dbReference type="InterPro" id="IPR027421">
    <property type="entry name" value="DNA_pol_lamdba_lyase_dom_sf"/>
</dbReference>
<dbReference type="SMART" id="SM00483">
    <property type="entry name" value="POLXc"/>
    <property type="match status" value="1"/>
</dbReference>
<dbReference type="InterPro" id="IPR002054">
    <property type="entry name" value="DNA-dir_DNA_pol_X"/>
</dbReference>
<dbReference type="SUPFAM" id="SSF47802">
    <property type="entry name" value="DNA polymerase beta, N-terminal domain-like"/>
    <property type="match status" value="1"/>
</dbReference>
<comment type="similarity">
    <text evidence="1">Belongs to the DNA polymerase type-X family.</text>
</comment>
<accession>A0ABY7DJS4</accession>
<protein>
    <submittedName>
        <fullName evidence="3">DPOLB-like protein</fullName>
    </submittedName>
</protein>
<keyword evidence="4" id="KW-1185">Reference proteome</keyword>
<gene>
    <name evidence="3" type="ORF">MAR_029823</name>
</gene>
<organism evidence="3 4">
    <name type="scientific">Mya arenaria</name>
    <name type="common">Soft-shell clam</name>
    <dbReference type="NCBI Taxonomy" id="6604"/>
    <lineage>
        <taxon>Eukaryota</taxon>
        <taxon>Metazoa</taxon>
        <taxon>Spiralia</taxon>
        <taxon>Lophotrochozoa</taxon>
        <taxon>Mollusca</taxon>
        <taxon>Bivalvia</taxon>
        <taxon>Autobranchia</taxon>
        <taxon>Heteroconchia</taxon>
        <taxon>Euheterodonta</taxon>
        <taxon>Imparidentia</taxon>
        <taxon>Neoheterodontei</taxon>
        <taxon>Myida</taxon>
        <taxon>Myoidea</taxon>
        <taxon>Myidae</taxon>
        <taxon>Mya</taxon>
    </lineage>
</organism>
<dbReference type="InterPro" id="IPR019843">
    <property type="entry name" value="DNA_pol-X_BS"/>
</dbReference>
<dbReference type="PANTHER" id="PTHR11276">
    <property type="entry name" value="DNA POLYMERASE TYPE-X FAMILY MEMBER"/>
    <property type="match status" value="1"/>
</dbReference>
<evidence type="ECO:0000313" key="3">
    <source>
        <dbReference type="EMBL" id="WAQ97133.1"/>
    </source>
</evidence>
<dbReference type="Proteomes" id="UP001164746">
    <property type="component" value="Chromosome 2"/>
</dbReference>
<name>A0ABY7DJS4_MYAAR</name>
<evidence type="ECO:0000259" key="2">
    <source>
        <dbReference type="SMART" id="SM00483"/>
    </source>
</evidence>
<feature type="domain" description="DNA-directed DNA polymerase X" evidence="2">
    <location>
        <begin position="1"/>
        <end position="237"/>
    </location>
</feature>
<dbReference type="Pfam" id="PF14791">
    <property type="entry name" value="DNA_pol_B_thumb"/>
    <property type="match status" value="1"/>
</dbReference>
<dbReference type="InterPro" id="IPR010996">
    <property type="entry name" value="HHH_MUS81"/>
</dbReference>
<dbReference type="InterPro" id="IPR029398">
    <property type="entry name" value="PolB_thumb"/>
</dbReference>
<dbReference type="InterPro" id="IPR022312">
    <property type="entry name" value="DNA_pol_X"/>
</dbReference>